<evidence type="ECO:0000256" key="5">
    <source>
        <dbReference type="ARBA" id="ARBA00004687"/>
    </source>
</evidence>
<dbReference type="GO" id="GO:0042383">
    <property type="term" value="C:sarcolemma"/>
    <property type="evidence" value="ECO:0007669"/>
    <property type="project" value="UniProtKB-SubCell"/>
</dbReference>
<dbReference type="GO" id="GO:0051751">
    <property type="term" value="F:alpha-1,4-mannosyltransferase activity"/>
    <property type="evidence" value="ECO:0007669"/>
    <property type="project" value="InterPro"/>
</dbReference>
<comment type="similarity">
    <text evidence="7">Belongs to the diphthine synthase family.</text>
</comment>
<evidence type="ECO:0000256" key="15">
    <source>
        <dbReference type="ARBA" id="ARBA00022676"/>
    </source>
</evidence>
<evidence type="ECO:0000256" key="7">
    <source>
        <dbReference type="ARBA" id="ARBA00006729"/>
    </source>
</evidence>
<dbReference type="EMBL" id="HG805968">
    <property type="protein sequence ID" value="CDW55624.1"/>
    <property type="molecule type" value="Genomic_DNA"/>
</dbReference>
<dbReference type="SUPFAM" id="SSF53790">
    <property type="entry name" value="Tetrapyrrole methylase"/>
    <property type="match status" value="1"/>
</dbReference>
<evidence type="ECO:0000256" key="9">
    <source>
        <dbReference type="ARBA" id="ARBA00011071"/>
    </source>
</evidence>
<dbReference type="Pfam" id="PF00590">
    <property type="entry name" value="TP_methylase"/>
    <property type="match status" value="1"/>
</dbReference>
<keyword evidence="24" id="KW-0325">Glycoprotein</keyword>
<dbReference type="GO" id="GO:0017183">
    <property type="term" value="P:protein histidyl modification to diphthamide"/>
    <property type="evidence" value="ECO:0007669"/>
    <property type="project" value="UniProtKB-UniPathway"/>
</dbReference>
<evidence type="ECO:0000256" key="14">
    <source>
        <dbReference type="ARBA" id="ARBA00022603"/>
    </source>
</evidence>
<dbReference type="InterPro" id="IPR006875">
    <property type="entry name" value="Sarcoglycan"/>
</dbReference>
<evidence type="ECO:0000256" key="21">
    <source>
        <dbReference type="ARBA" id="ARBA00022989"/>
    </source>
</evidence>
<comment type="pathway">
    <text evidence="5">Glycolipid biosynthesis; glycosylphosphatidylinositol-anchor biosynthesis.</text>
</comment>
<dbReference type="GO" id="GO:0006506">
    <property type="term" value="P:GPI anchor biosynthetic process"/>
    <property type="evidence" value="ECO:0007669"/>
    <property type="project" value="UniProtKB-UniPathway"/>
</dbReference>
<feature type="transmembrane region" description="Helical" evidence="31">
    <location>
        <begin position="574"/>
        <end position="594"/>
    </location>
</feature>
<dbReference type="GO" id="GO:0016012">
    <property type="term" value="C:sarcoglycan complex"/>
    <property type="evidence" value="ECO:0007669"/>
    <property type="project" value="InterPro"/>
</dbReference>
<keyword evidence="22 31" id="KW-0472">Membrane</keyword>
<keyword evidence="20" id="KW-0735">Signal-anchor</keyword>
<feature type="transmembrane region" description="Helical" evidence="31">
    <location>
        <begin position="109"/>
        <end position="132"/>
    </location>
</feature>
<evidence type="ECO:0000256" key="20">
    <source>
        <dbReference type="ARBA" id="ARBA00022968"/>
    </source>
</evidence>
<dbReference type="CDD" id="cd11647">
    <property type="entry name" value="DHP5_DphB"/>
    <property type="match status" value="1"/>
</dbReference>
<evidence type="ECO:0000256" key="1">
    <source>
        <dbReference type="ARBA" id="ARBA00004006"/>
    </source>
</evidence>
<name>A0A077Z758_TRITR</name>
<evidence type="ECO:0000256" key="19">
    <source>
        <dbReference type="ARBA" id="ARBA00022824"/>
    </source>
</evidence>
<evidence type="ECO:0000256" key="12">
    <source>
        <dbReference type="ARBA" id="ARBA00022490"/>
    </source>
</evidence>
<comment type="catalytic activity">
    <reaction evidence="28">
        <text>2-[(3S)-amino-3-carboxypropyl]-L-histidyl-[translation elongation factor 2] + 4 S-adenosyl-L-methionine = diphthine methyl ester-[translation elongation factor 2] + 4 S-adenosyl-L-homocysteine + 3 H(+)</text>
        <dbReference type="Rhea" id="RHEA:42652"/>
        <dbReference type="Rhea" id="RHEA-COMP:9749"/>
        <dbReference type="Rhea" id="RHEA-COMP:10173"/>
        <dbReference type="ChEBI" id="CHEBI:15378"/>
        <dbReference type="ChEBI" id="CHEBI:57856"/>
        <dbReference type="ChEBI" id="CHEBI:59789"/>
        <dbReference type="ChEBI" id="CHEBI:73995"/>
        <dbReference type="ChEBI" id="CHEBI:79005"/>
        <dbReference type="EC" id="2.1.1.314"/>
    </reaction>
</comment>
<dbReference type="InterPro" id="IPR014777">
    <property type="entry name" value="4pyrrole_Mease_sub1"/>
</dbReference>
<dbReference type="GO" id="GO:0004376">
    <property type="term" value="F:GPI mannosyltransferase activity"/>
    <property type="evidence" value="ECO:0007669"/>
    <property type="project" value="InterPro"/>
</dbReference>
<evidence type="ECO:0000256" key="17">
    <source>
        <dbReference type="ARBA" id="ARBA00022691"/>
    </source>
</evidence>
<evidence type="ECO:0000256" key="25">
    <source>
        <dbReference type="ARBA" id="ARBA00023212"/>
    </source>
</evidence>
<evidence type="ECO:0000256" key="29">
    <source>
        <dbReference type="ARBA" id="ARBA00093408"/>
    </source>
</evidence>
<accession>A0A077Z758</accession>
<dbReference type="Proteomes" id="UP000030665">
    <property type="component" value="Unassembled WGS sequence"/>
</dbReference>
<feature type="transmembrane region" description="Helical" evidence="31">
    <location>
        <begin position="432"/>
        <end position="450"/>
    </location>
</feature>
<dbReference type="PANTHER" id="PTHR12886:SF0">
    <property type="entry name" value="GPI MANNOSYLTRANSFERASE 1"/>
    <property type="match status" value="1"/>
</dbReference>
<keyword evidence="17" id="KW-0949">S-adenosyl-L-methionine</keyword>
<dbReference type="GO" id="GO:0141133">
    <property type="term" value="F:diphthine methyl ester synthase activity"/>
    <property type="evidence" value="ECO:0007669"/>
    <property type="project" value="UniProtKB-EC"/>
</dbReference>
<evidence type="ECO:0000313" key="34">
    <source>
        <dbReference type="Proteomes" id="UP000030665"/>
    </source>
</evidence>
<evidence type="ECO:0000256" key="30">
    <source>
        <dbReference type="ARBA" id="ARBA00093608"/>
    </source>
</evidence>
<dbReference type="InterPro" id="IPR035996">
    <property type="entry name" value="4pyrrol_Methylase_sf"/>
</dbReference>
<comment type="function">
    <text evidence="29">Catalytic subunit of the glycosylphosphatidylinositol-mannosyltransferase I complex which catalyzes the transfer of the first mannose, via an alpha-1,4 bond from a dolichol-phosphate-mannose (Dol-P-Man) to the glucosaminyl acyl phosphatidylinositol (GlcN-(acyl)PI) intermediate to generate alpha-D-Man-(1-&gt;4)-alpha-D-GlcN-(1-&gt;6)-(1-radyl,2-acyl-sn-glycero-3-phospho)-2-acyl-inositol and participates in the sixth step of the glycosylphosphatidylinositol-anchor biosynthesis.</text>
</comment>
<evidence type="ECO:0000256" key="24">
    <source>
        <dbReference type="ARBA" id="ARBA00023180"/>
    </source>
</evidence>
<dbReference type="InterPro" id="IPR014776">
    <property type="entry name" value="4pyrrole_Mease_sub2"/>
</dbReference>
<keyword evidence="21 31" id="KW-1133">Transmembrane helix</keyword>
<dbReference type="GO" id="GO:0032259">
    <property type="term" value="P:methylation"/>
    <property type="evidence" value="ECO:0007669"/>
    <property type="project" value="UniProtKB-KW"/>
</dbReference>
<dbReference type="Gene3D" id="3.40.1010.10">
    <property type="entry name" value="Cobalt-precorrin-4 Transmethylase, Domain 1"/>
    <property type="match status" value="1"/>
</dbReference>
<evidence type="ECO:0000256" key="11">
    <source>
        <dbReference type="ARBA" id="ARBA00022475"/>
    </source>
</evidence>
<evidence type="ECO:0000256" key="27">
    <source>
        <dbReference type="ARBA" id="ARBA00032997"/>
    </source>
</evidence>
<keyword evidence="11" id="KW-1003">Cell membrane</keyword>
<dbReference type="GO" id="GO:1990529">
    <property type="term" value="C:glycosylphosphatidylinositol-mannosyltransferase I complex"/>
    <property type="evidence" value="ECO:0007669"/>
    <property type="project" value="TreeGrafter"/>
</dbReference>
<dbReference type="OrthoDB" id="2516at2759"/>
<evidence type="ECO:0000256" key="3">
    <source>
        <dbReference type="ARBA" id="ARBA00004274"/>
    </source>
</evidence>
<keyword evidence="12" id="KW-0963">Cytoplasm</keyword>
<dbReference type="GO" id="GO:0005789">
    <property type="term" value="C:endoplasmic reticulum membrane"/>
    <property type="evidence" value="ECO:0007669"/>
    <property type="project" value="UniProtKB-SubCell"/>
</dbReference>
<evidence type="ECO:0000256" key="2">
    <source>
        <dbReference type="ARBA" id="ARBA00004245"/>
    </source>
</evidence>
<evidence type="ECO:0000256" key="10">
    <source>
        <dbReference type="ARBA" id="ARBA00011927"/>
    </source>
</evidence>
<keyword evidence="18 31" id="KW-0812">Transmembrane</keyword>
<reference evidence="33" key="1">
    <citation type="submission" date="2014-01" db="EMBL/GenBank/DDBJ databases">
        <authorList>
            <person name="Aslett M."/>
        </authorList>
    </citation>
    <scope>NUCLEOTIDE SEQUENCE</scope>
</reference>
<keyword evidence="25" id="KW-0206">Cytoskeleton</keyword>
<keyword evidence="19" id="KW-0256">Endoplasmic reticulum</keyword>
<protein>
    <recommendedName>
        <fullName evidence="30">GPI alpha-1,4-mannosyltransferase I, catalytic subunit</fullName>
        <ecNumber evidence="10">2.1.1.314</ecNumber>
    </recommendedName>
    <alternativeName>
        <fullName evidence="27">GPI mannosyltransferase I</fullName>
    </alternativeName>
    <alternativeName>
        <fullName evidence="26">Phosphatidylinositol-glycan biosynthesis class M protein</fullName>
    </alternativeName>
</protein>
<keyword evidence="13" id="KW-0337">GPI-anchor biosynthesis</keyword>
<comment type="similarity">
    <text evidence="8">Belongs to the sarcoglycan beta/delta/gamma/zeta family.</text>
</comment>
<dbReference type="InterPro" id="IPR007704">
    <property type="entry name" value="PIG-M"/>
</dbReference>
<evidence type="ECO:0000256" key="16">
    <source>
        <dbReference type="ARBA" id="ARBA00022679"/>
    </source>
</evidence>
<feature type="transmembrane region" description="Helical" evidence="31">
    <location>
        <begin position="671"/>
        <end position="704"/>
    </location>
</feature>
<dbReference type="FunFam" id="3.30.950.10:FF:000004">
    <property type="entry name" value="Diphthine synthase putative"/>
    <property type="match status" value="1"/>
</dbReference>
<keyword evidence="16" id="KW-0808">Transferase</keyword>
<keyword evidence="34" id="KW-1185">Reference proteome</keyword>
<dbReference type="UniPathway" id="UPA00559"/>
<feature type="transmembrane region" description="Helical" evidence="31">
    <location>
        <begin position="399"/>
        <end position="420"/>
    </location>
</feature>
<feature type="transmembrane region" description="Helical" evidence="31">
    <location>
        <begin position="456"/>
        <end position="481"/>
    </location>
</feature>
<dbReference type="AlphaFoldDB" id="A0A077Z758"/>
<comment type="pathway">
    <text evidence="6">Protein modification; peptidyl-diphthamide biosynthesis.</text>
</comment>
<dbReference type="EC" id="2.1.1.314" evidence="10"/>
<evidence type="ECO:0000256" key="28">
    <source>
        <dbReference type="ARBA" id="ARBA00048752"/>
    </source>
</evidence>
<reference evidence="33" key="2">
    <citation type="submission" date="2014-03" db="EMBL/GenBank/DDBJ databases">
        <title>The whipworm genome and dual-species transcriptomics of an intimate host-pathogen interaction.</title>
        <authorList>
            <person name="Foth B.J."/>
            <person name="Tsai I.J."/>
            <person name="Reid A.J."/>
            <person name="Bancroft A.J."/>
            <person name="Nichol S."/>
            <person name="Tracey A."/>
            <person name="Holroyd N."/>
            <person name="Cotton J.A."/>
            <person name="Stanley E.J."/>
            <person name="Zarowiecki M."/>
            <person name="Liu J.Z."/>
            <person name="Huckvale T."/>
            <person name="Cooper P.J."/>
            <person name="Grencis R.K."/>
            <person name="Berriman M."/>
        </authorList>
    </citation>
    <scope>NUCLEOTIDE SEQUENCE [LARGE SCALE GENOMIC DNA]</scope>
</reference>
<evidence type="ECO:0000256" key="4">
    <source>
        <dbReference type="ARBA" id="ARBA00004477"/>
    </source>
</evidence>
<feature type="transmembrane region" description="Helical" evidence="31">
    <location>
        <begin position="501"/>
        <end position="531"/>
    </location>
</feature>
<evidence type="ECO:0000256" key="22">
    <source>
        <dbReference type="ARBA" id="ARBA00023136"/>
    </source>
</evidence>
<gene>
    <name evidence="33" type="ORF">TTRE_0000389701</name>
</gene>
<evidence type="ECO:0000313" key="33">
    <source>
        <dbReference type="EMBL" id="CDW55624.1"/>
    </source>
</evidence>
<dbReference type="NCBIfam" id="TIGR00522">
    <property type="entry name" value="dph5"/>
    <property type="match status" value="1"/>
</dbReference>
<evidence type="ECO:0000259" key="32">
    <source>
        <dbReference type="Pfam" id="PF00590"/>
    </source>
</evidence>
<dbReference type="STRING" id="36087.A0A077Z758"/>
<evidence type="ECO:0000256" key="23">
    <source>
        <dbReference type="ARBA" id="ARBA00023157"/>
    </source>
</evidence>
<comment type="similarity">
    <text evidence="9">Belongs to the PIGM family.</text>
</comment>
<evidence type="ECO:0000256" key="6">
    <source>
        <dbReference type="ARBA" id="ARBA00005156"/>
    </source>
</evidence>
<evidence type="ECO:0000256" key="18">
    <source>
        <dbReference type="ARBA" id="ARBA00022692"/>
    </source>
</evidence>
<dbReference type="Pfam" id="PF04790">
    <property type="entry name" value="Sarcoglycan_1"/>
    <property type="match status" value="1"/>
</dbReference>
<evidence type="ECO:0000256" key="8">
    <source>
        <dbReference type="ARBA" id="ARBA00007574"/>
    </source>
</evidence>
<feature type="domain" description="Tetrapyrrole methylase" evidence="32">
    <location>
        <begin position="700"/>
        <end position="886"/>
    </location>
</feature>
<dbReference type="GO" id="GO:0005856">
    <property type="term" value="C:cytoskeleton"/>
    <property type="evidence" value="ECO:0007669"/>
    <property type="project" value="UniProtKB-SubCell"/>
</dbReference>
<sequence>MFIEMADPFATRKPTRLFEQRYPKLREVLQSSEICSTDVGFSWLAKFMNSPNAESFGGQPDWRKLPQATTMYNNSMSRDGQSKMTDSTIYRGKRDCLDRIGIYGWRKRCLYAMILLLVVLIVANISLTFWIMSVLGFSLQGIGGLRISKDKLVVTGHAEFVNTVYLQKLSSPEKTPLMVESNRGVRLTARDQTGNVSSRLILNDGKVQALCDRFDVVNKEGKTVFSALEDEVAVRVENLRIISEGGSVFEGSIQTSIIRPEQDAPLLLESPTRGMDVDVAQDIEILSRAGDFKAEALHNILLESAAGEIALSSRKVYVDRLSRGSERGHMHDIQDRFMEVKFTDVDYVVMTDAARLVASGQSPFGRPTYRYTPLFAWLLLPANRWLCFGKMLFNCFDLLTGWLCVQLAGRYDAFIWYLALLNPFTMIISSRGNAEPLLTCLTLLALFLFVRKRQRAWLGAAVLGAAIHVKLYPIIYIPSVFCHQFLKGLKKRNATSYRRSFVLNAFVRSVLTVFLACCVFLALTTLCYICYGEAYLNEALLYHVGRTDIRHNFSAYFFPLYLLGEEEALLLKTLLSYSAFVLQFMLIAAIAIVYAENDLEFCWFLTTYSFVTFNKVCTSQYFVWYLTFLPVVSGRLSLSTSMAIRMSLIWLFAQAQWLLPAYLLEFHGFNVYLWLWLASVIFHSVNVSIMCTLVVAYNLMLYLIGLGLGGPDDLTLRGLRAGQRCSKLYFEMYTSLLPDGQDMSQLELHFGKEILPCDRELLESGCGKVSNDFGRSRNFFLIEEQIIEEAKNEDVGILVVGDPLGATTHCSLYLQAKEYHIPVEVIHNASVLSAIGCCGLQLYNFGKTVSIVFWTAEYKPESFFDQIEVNLKNGFHTLCLLDLKVKERSVENIIRDRKIYEPPRFMLANEAARILMDIWERRRKMGNPTVLQSTTRCVGLARIGWHSQQIVCRSLKDMCHVNLGPPLHSVAIVGETHELEDSMLSLWE</sequence>
<evidence type="ECO:0000256" key="26">
    <source>
        <dbReference type="ARBA" id="ARBA00031139"/>
    </source>
</evidence>
<dbReference type="PANTHER" id="PTHR12886">
    <property type="entry name" value="PIG-M MANNOSYLTRANSFERASE"/>
    <property type="match status" value="1"/>
</dbReference>
<keyword evidence="14" id="KW-0489">Methyltransferase</keyword>
<dbReference type="InterPro" id="IPR000878">
    <property type="entry name" value="4pyrrol_Mease"/>
</dbReference>
<evidence type="ECO:0000256" key="13">
    <source>
        <dbReference type="ARBA" id="ARBA00022502"/>
    </source>
</evidence>
<organism evidence="33 34">
    <name type="scientific">Trichuris trichiura</name>
    <name type="common">Whipworm</name>
    <name type="synonym">Trichocephalus trichiurus</name>
    <dbReference type="NCBI Taxonomy" id="36087"/>
    <lineage>
        <taxon>Eukaryota</taxon>
        <taxon>Metazoa</taxon>
        <taxon>Ecdysozoa</taxon>
        <taxon>Nematoda</taxon>
        <taxon>Enoplea</taxon>
        <taxon>Dorylaimia</taxon>
        <taxon>Trichinellida</taxon>
        <taxon>Trichuridae</taxon>
        <taxon>Trichuris</taxon>
    </lineage>
</organism>
<comment type="function">
    <text evidence="1">S-adenosyl-L-methionine-dependent methyltransferase that catalyzes four methylations of the modified target histidine residue in translation elongation factor 2 (EF-2), to form an intermediate called diphthine methyl ester. The four successive methylation reactions represent the second step of diphthamide biosynthesis.</text>
</comment>
<proteinExistence type="inferred from homology"/>
<dbReference type="Pfam" id="PF05007">
    <property type="entry name" value="Mannosyl_trans"/>
    <property type="match status" value="1"/>
</dbReference>
<keyword evidence="23" id="KW-1015">Disulfide bond</keyword>
<keyword evidence="15" id="KW-0328">Glycosyltransferase</keyword>
<evidence type="ECO:0000256" key="31">
    <source>
        <dbReference type="SAM" id="Phobius"/>
    </source>
</evidence>
<dbReference type="UniPathway" id="UPA00196"/>
<dbReference type="Gene3D" id="3.30.950.10">
    <property type="entry name" value="Methyltransferase, Cobalt-precorrin-4 Transmethylase, Domain 2"/>
    <property type="match status" value="1"/>
</dbReference>
<comment type="subcellular location">
    <subcellularLocation>
        <location evidence="3">Cell membrane</location>
        <location evidence="3">Sarcolemma</location>
        <topology evidence="3">Single-pass type II membrane protein</topology>
    </subcellularLocation>
    <subcellularLocation>
        <location evidence="2">Cytoplasm</location>
        <location evidence="2">Cytoskeleton</location>
    </subcellularLocation>
    <subcellularLocation>
        <location evidence="4">Endoplasmic reticulum membrane</location>
        <topology evidence="4">Multi-pass membrane protein</topology>
    </subcellularLocation>
</comment>
<dbReference type="InterPro" id="IPR004551">
    <property type="entry name" value="Dphthn_synthase"/>
</dbReference>